<name>A0A563VXX0_9CYAN</name>
<evidence type="ECO:0000259" key="1">
    <source>
        <dbReference type="Pfam" id="PF06202"/>
    </source>
</evidence>
<evidence type="ECO:0000313" key="3">
    <source>
        <dbReference type="EMBL" id="VEP16292.1"/>
    </source>
</evidence>
<dbReference type="GO" id="GO:0004134">
    <property type="term" value="F:4-alpha-glucanotransferase activity"/>
    <property type="evidence" value="ECO:0007669"/>
    <property type="project" value="InterPro"/>
</dbReference>
<dbReference type="GO" id="GO:0005980">
    <property type="term" value="P:glycogen catabolic process"/>
    <property type="evidence" value="ECO:0007669"/>
    <property type="project" value="InterPro"/>
</dbReference>
<dbReference type="InterPro" id="IPR012341">
    <property type="entry name" value="6hp_glycosidase-like_sf"/>
</dbReference>
<dbReference type="Pfam" id="PF12439">
    <property type="entry name" value="GDE_N"/>
    <property type="match status" value="1"/>
</dbReference>
<feature type="domain" description="Glycogen debranching enzyme C-terminal" evidence="1">
    <location>
        <begin position="331"/>
        <end position="703"/>
    </location>
</feature>
<dbReference type="Pfam" id="PF06202">
    <property type="entry name" value="GDE_C"/>
    <property type="match status" value="1"/>
</dbReference>
<dbReference type="GO" id="GO:0004135">
    <property type="term" value="F:amylo-alpha-1,6-glucosidase activity"/>
    <property type="evidence" value="ECO:0007669"/>
    <property type="project" value="InterPro"/>
</dbReference>
<evidence type="ECO:0000259" key="2">
    <source>
        <dbReference type="Pfam" id="PF12439"/>
    </source>
</evidence>
<protein>
    <submittedName>
        <fullName evidence="3">Putative Glycogen debranching enzyme</fullName>
    </submittedName>
</protein>
<dbReference type="RefSeq" id="WP_144866077.1">
    <property type="nucleotide sequence ID" value="NZ_LR213803.1"/>
</dbReference>
<dbReference type="InterPro" id="IPR010401">
    <property type="entry name" value="AGL/Gdb1"/>
</dbReference>
<dbReference type="InterPro" id="IPR006451">
    <property type="entry name" value="Glycogen_debranch_arc"/>
</dbReference>
<keyword evidence="4" id="KW-1185">Reference proteome</keyword>
<dbReference type="Gene3D" id="1.50.10.10">
    <property type="match status" value="1"/>
</dbReference>
<dbReference type="InterPro" id="IPR008928">
    <property type="entry name" value="6-hairpin_glycosidase_sf"/>
</dbReference>
<dbReference type="PANTHER" id="PTHR10569">
    <property type="entry name" value="GLYCOGEN DEBRANCHING ENZYME"/>
    <property type="match status" value="1"/>
</dbReference>
<dbReference type="EMBL" id="CAACVJ010000368">
    <property type="protein sequence ID" value="VEP16292.1"/>
    <property type="molecule type" value="Genomic_DNA"/>
</dbReference>
<feature type="domain" description="Glycogen debranching enzyme bacterial and archaeal type N-terminal" evidence="2">
    <location>
        <begin position="19"/>
        <end position="264"/>
    </location>
</feature>
<gene>
    <name evidence="3" type="ORF">H1P_430020</name>
</gene>
<dbReference type="NCBIfam" id="TIGR01561">
    <property type="entry name" value="gde_arch"/>
    <property type="match status" value="1"/>
</dbReference>
<organism evidence="3 4">
    <name type="scientific">Hyella patelloides LEGE 07179</name>
    <dbReference type="NCBI Taxonomy" id="945734"/>
    <lineage>
        <taxon>Bacteria</taxon>
        <taxon>Bacillati</taxon>
        <taxon>Cyanobacteriota</taxon>
        <taxon>Cyanophyceae</taxon>
        <taxon>Pleurocapsales</taxon>
        <taxon>Hyellaceae</taxon>
        <taxon>Hyella</taxon>
    </lineage>
</organism>
<evidence type="ECO:0000313" key="4">
    <source>
        <dbReference type="Proteomes" id="UP000320055"/>
    </source>
</evidence>
<dbReference type="OrthoDB" id="9761875at2"/>
<dbReference type="AlphaFoldDB" id="A0A563VXX0"/>
<dbReference type="SUPFAM" id="SSF48208">
    <property type="entry name" value="Six-hairpin glycosidases"/>
    <property type="match status" value="1"/>
</dbReference>
<sequence>MNLKFGREVCNNPKIAESREWLITNGIGGFASGTISGVLTRHYHGLLVGALKPPVARTLLLTKLDETVNYNGQFYDLSTNRWADGTVAPEGYLNIESFHLEGTTPVWHFAFADGLLEKRIWMQQGENTTYIRYSYKRGSQPLNLSLKALVNYRDYHGGTHVKDLPTGSAINSRAIPLRPPETESEKTDGGGIYSLRVKAFPNAENLYISAITKNWSNNFNWSIDNTWYQNFALAVEEYRGLDATEDHLLASTGSVILQPGDSLTIIASTSDRWSAGEYRKTWGNNQIGEKSQQKKTERDRQLIDLFYDSNSLNPTPDNPNPNHWIEQLVLATEQFIVDRPLTDNPEGKTIIAGYPWFTDWGRDTMISLPGLTISTGRYDIAKTILRTFAKYIDKGMLPNVFPDAGETPHYNTVDATLWYFEAIRAYYAATKDRELLVELFPLLAEIIDWHIKGTRYNIKMDDDGLLYAGESGVQLTWMDAKVGDWVVTPRIGKPVEVNALWYNALVCIDYFSDILSKSASKYQEMVDNTRSHFSKFWYEEGGYCYDVIDSPDGNDTSFRPNQIFAVSLPDRGISRNAPIESPLQPEQQRMVVDKVGQKLLTSYGLLSLATDNPDYVGIYGGNQLQRDGSYHQGTTWGWLIGHFIQAHLRVYKNPELARSFLLPMANHLRDGCIGSISEIFDGDAPFTPRGCFAQAWSVAEVLRSWLITINN</sequence>
<dbReference type="InterPro" id="IPR032790">
    <property type="entry name" value="GDE_C"/>
</dbReference>
<proteinExistence type="predicted"/>
<dbReference type="FunFam" id="1.50.10.10:FF:000073">
    <property type="entry name" value="Glycogen debranching enzyme, hypothetical (TreX-like)"/>
    <property type="match status" value="1"/>
</dbReference>
<dbReference type="Proteomes" id="UP000320055">
    <property type="component" value="Unassembled WGS sequence"/>
</dbReference>
<accession>A0A563VXX0</accession>
<dbReference type="PANTHER" id="PTHR10569:SF2">
    <property type="entry name" value="GLYCOGEN DEBRANCHING ENZYME"/>
    <property type="match status" value="1"/>
</dbReference>
<reference evidence="3 4" key="1">
    <citation type="submission" date="2019-01" db="EMBL/GenBank/DDBJ databases">
        <authorList>
            <person name="Brito A."/>
        </authorList>
    </citation>
    <scope>NUCLEOTIDE SEQUENCE [LARGE SCALE GENOMIC DNA]</scope>
    <source>
        <strain evidence="3">1</strain>
    </source>
</reference>
<dbReference type="InterPro" id="IPR024742">
    <property type="entry name" value="Glycogen_debranch_N"/>
</dbReference>